<dbReference type="Proteomes" id="UP000553776">
    <property type="component" value="Unassembled WGS sequence"/>
</dbReference>
<dbReference type="FunFam" id="3.40.50.300:FF:001255">
    <property type="entry name" value="DNA polymerase III subunit delta"/>
    <property type="match status" value="1"/>
</dbReference>
<dbReference type="InterPro" id="IPR027417">
    <property type="entry name" value="P-loop_NTPase"/>
</dbReference>
<dbReference type="AlphaFoldDB" id="A0A841TWC6"/>
<dbReference type="InterPro" id="IPR050238">
    <property type="entry name" value="DNA_Rep/Repair_Clamp_Loader"/>
</dbReference>
<evidence type="ECO:0000313" key="2">
    <source>
        <dbReference type="Proteomes" id="UP000553776"/>
    </source>
</evidence>
<name>A0A841TWC6_9BACL</name>
<reference evidence="1 2" key="1">
    <citation type="submission" date="2020-08" db="EMBL/GenBank/DDBJ databases">
        <title>Cohnella phylogeny.</title>
        <authorList>
            <person name="Dunlap C."/>
        </authorList>
    </citation>
    <scope>NUCLEOTIDE SEQUENCE [LARGE SCALE GENOMIC DNA]</scope>
    <source>
        <strain evidence="1 2">DSM 25239</strain>
    </source>
</reference>
<protein>
    <submittedName>
        <fullName evidence="1">DNA polymerase III subunit delta</fullName>
        <ecNumber evidence="1">2.7.7.7</ecNumber>
    </submittedName>
</protein>
<organism evidence="1 2">
    <name type="scientific">Cohnella xylanilytica</name>
    <dbReference type="NCBI Taxonomy" id="557555"/>
    <lineage>
        <taxon>Bacteria</taxon>
        <taxon>Bacillati</taxon>
        <taxon>Bacillota</taxon>
        <taxon>Bacilli</taxon>
        <taxon>Bacillales</taxon>
        <taxon>Paenibacillaceae</taxon>
        <taxon>Cohnella</taxon>
    </lineage>
</organism>
<dbReference type="GO" id="GO:0003887">
    <property type="term" value="F:DNA-directed DNA polymerase activity"/>
    <property type="evidence" value="ECO:0007669"/>
    <property type="project" value="UniProtKB-EC"/>
</dbReference>
<accession>A0A841TWC6</accession>
<dbReference type="GO" id="GO:0006261">
    <property type="term" value="P:DNA-templated DNA replication"/>
    <property type="evidence" value="ECO:0007669"/>
    <property type="project" value="TreeGrafter"/>
</dbReference>
<dbReference type="Gene3D" id="3.40.50.300">
    <property type="entry name" value="P-loop containing nucleotide triphosphate hydrolases"/>
    <property type="match status" value="1"/>
</dbReference>
<dbReference type="Pfam" id="PF13177">
    <property type="entry name" value="DNA_pol3_delta2"/>
    <property type="match status" value="1"/>
</dbReference>
<keyword evidence="1" id="KW-0548">Nucleotidyltransferase</keyword>
<dbReference type="InterPro" id="IPR004622">
    <property type="entry name" value="DNA_pol_HolB"/>
</dbReference>
<dbReference type="EC" id="2.7.7.7" evidence="1"/>
<proteinExistence type="predicted"/>
<dbReference type="RefSeq" id="WP_185136475.1">
    <property type="nucleotide sequence ID" value="NZ_JACJVR010000053.1"/>
</dbReference>
<keyword evidence="2" id="KW-1185">Reference proteome</keyword>
<gene>
    <name evidence="1" type="primary">holB</name>
    <name evidence="1" type="ORF">H7B90_13825</name>
</gene>
<dbReference type="PANTHER" id="PTHR11669:SF8">
    <property type="entry name" value="DNA POLYMERASE III SUBUNIT DELTA"/>
    <property type="match status" value="1"/>
</dbReference>
<evidence type="ECO:0000313" key="1">
    <source>
        <dbReference type="EMBL" id="MBB6692485.1"/>
    </source>
</evidence>
<dbReference type="SUPFAM" id="SSF52540">
    <property type="entry name" value="P-loop containing nucleoside triphosphate hydrolases"/>
    <property type="match status" value="1"/>
</dbReference>
<dbReference type="GO" id="GO:0008408">
    <property type="term" value="F:3'-5' exonuclease activity"/>
    <property type="evidence" value="ECO:0007669"/>
    <property type="project" value="InterPro"/>
</dbReference>
<sequence length="325" mass="36271">MALRDVPAQPRARTLLQNAIRSRKVAHAYLFAGPSGSGRRAMAQAFAQTLFCERQEADACGECLQCRKVMHGNHPDLHVISPDGSSVKIEQIRELQRELSYRTAGAGRKVYIIEGSETMTVQAANSLLKFLEEPPSPVVAILIAPSAQSMLPTILSRTQLVPFVPGDPQELERALVEEGKPPLLARTAVHLASGLEASRALAEENWFAEIRNVVIQLGKEMPSRFPAVLLTAQQQVFKTDLSEHIDTLLQMLALWYRDMIYVMTGREKRMVFSDQADWIAKNAWSRSMDSWVRAMELALTAARRIKANVQPQLALEQFLVNSREG</sequence>
<comment type="caution">
    <text evidence="1">The sequence shown here is derived from an EMBL/GenBank/DDBJ whole genome shotgun (WGS) entry which is preliminary data.</text>
</comment>
<dbReference type="NCBIfam" id="TIGR00678">
    <property type="entry name" value="holB"/>
    <property type="match status" value="1"/>
</dbReference>
<keyword evidence="1" id="KW-0808">Transferase</keyword>
<dbReference type="PANTHER" id="PTHR11669">
    <property type="entry name" value="REPLICATION FACTOR C / DNA POLYMERASE III GAMMA-TAU SUBUNIT"/>
    <property type="match status" value="1"/>
</dbReference>
<dbReference type="EMBL" id="JACJVR010000053">
    <property type="protein sequence ID" value="MBB6692485.1"/>
    <property type="molecule type" value="Genomic_DNA"/>
</dbReference>